<comment type="caution">
    <text evidence="5">The sequence shown here is derived from an EMBL/GenBank/DDBJ whole genome shotgun (WGS) entry which is preliminary data.</text>
</comment>
<evidence type="ECO:0000313" key="5">
    <source>
        <dbReference type="EMBL" id="KKM81830.1"/>
    </source>
</evidence>
<dbReference type="PROSITE" id="PS50111">
    <property type="entry name" value="CHEMOTAXIS_TRANSDUC_2"/>
    <property type="match status" value="1"/>
</dbReference>
<gene>
    <name evidence="5" type="ORF">LCGC14_1325790</name>
</gene>
<dbReference type="Gene3D" id="1.10.287.950">
    <property type="entry name" value="Methyl-accepting chemotaxis protein"/>
    <property type="match status" value="1"/>
</dbReference>
<evidence type="ECO:0000256" key="3">
    <source>
        <dbReference type="SAM" id="Phobius"/>
    </source>
</evidence>
<feature type="domain" description="Methyl-accepting transducer" evidence="4">
    <location>
        <begin position="118"/>
        <end position="277"/>
    </location>
</feature>
<dbReference type="InterPro" id="IPR004090">
    <property type="entry name" value="Chemotax_Me-accpt_rcpt"/>
</dbReference>
<dbReference type="PANTHER" id="PTHR32089">
    <property type="entry name" value="METHYL-ACCEPTING CHEMOTAXIS PROTEIN MCPB"/>
    <property type="match status" value="1"/>
</dbReference>
<dbReference type="GO" id="GO:0004888">
    <property type="term" value="F:transmembrane signaling receptor activity"/>
    <property type="evidence" value="ECO:0007669"/>
    <property type="project" value="InterPro"/>
</dbReference>
<dbReference type="PRINTS" id="PR00260">
    <property type="entry name" value="CHEMTRNSDUCR"/>
</dbReference>
<keyword evidence="1" id="KW-0807">Transducer</keyword>
<reference evidence="5" key="1">
    <citation type="journal article" date="2015" name="Nature">
        <title>Complex archaea that bridge the gap between prokaryotes and eukaryotes.</title>
        <authorList>
            <person name="Spang A."/>
            <person name="Saw J.H."/>
            <person name="Jorgensen S.L."/>
            <person name="Zaremba-Niedzwiedzka K."/>
            <person name="Martijn J."/>
            <person name="Lind A.E."/>
            <person name="van Eijk R."/>
            <person name="Schleper C."/>
            <person name="Guy L."/>
            <person name="Ettema T.J."/>
        </authorList>
    </citation>
    <scope>NUCLEOTIDE SEQUENCE</scope>
</reference>
<comment type="similarity">
    <text evidence="2">Belongs to the methyl-accepting chemotaxis (MCP) protein family.</text>
</comment>
<organism evidence="5">
    <name type="scientific">marine sediment metagenome</name>
    <dbReference type="NCBI Taxonomy" id="412755"/>
    <lineage>
        <taxon>unclassified sequences</taxon>
        <taxon>metagenomes</taxon>
        <taxon>ecological metagenomes</taxon>
    </lineage>
</organism>
<dbReference type="Pfam" id="PF00015">
    <property type="entry name" value="MCPsignal"/>
    <property type="match status" value="1"/>
</dbReference>
<evidence type="ECO:0000256" key="2">
    <source>
        <dbReference type="ARBA" id="ARBA00029447"/>
    </source>
</evidence>
<keyword evidence="3" id="KW-0812">Transmembrane</keyword>
<feature type="transmembrane region" description="Helical" evidence="3">
    <location>
        <begin position="45"/>
        <end position="68"/>
    </location>
</feature>
<dbReference type="InterPro" id="IPR004089">
    <property type="entry name" value="MCPsignal_dom"/>
</dbReference>
<keyword evidence="3" id="KW-0472">Membrane</keyword>
<dbReference type="GO" id="GO:0016020">
    <property type="term" value="C:membrane"/>
    <property type="evidence" value="ECO:0007669"/>
    <property type="project" value="InterPro"/>
</dbReference>
<feature type="transmembrane region" description="Helical" evidence="3">
    <location>
        <begin position="13"/>
        <end position="33"/>
    </location>
</feature>
<evidence type="ECO:0000256" key="1">
    <source>
        <dbReference type="ARBA" id="ARBA00023224"/>
    </source>
</evidence>
<feature type="transmembrane region" description="Helical" evidence="3">
    <location>
        <begin position="74"/>
        <end position="95"/>
    </location>
</feature>
<dbReference type="PANTHER" id="PTHR32089:SF112">
    <property type="entry name" value="LYSOZYME-LIKE PROTEIN-RELATED"/>
    <property type="match status" value="1"/>
</dbReference>
<dbReference type="GO" id="GO:0007165">
    <property type="term" value="P:signal transduction"/>
    <property type="evidence" value="ECO:0007669"/>
    <property type="project" value="UniProtKB-KW"/>
</dbReference>
<dbReference type="AlphaFoldDB" id="A0A0F9MZ36"/>
<sequence>MVQIIDDQGFVNMYLNLILIPIAIVLIFLYVIFKTKSKSKDSLQFKVILFICISFLILVLDAITVAGIFNSHIIAMLVGYPIGIFFVILCVLYSVKLINQQQNVINNVLKTGADSSLNVANMASELSASASEVNASAVEVASTTNSLANETNEIMRASDEIQKLMDFLINTSEQTNLLALNASIEAGRAGEYGRGFAVVADEVRKLAEGSKKAVGDTGTKVEDIIKRIRFTSNSFESISAATEQQTQAIKDISETANKLGIIAEDLRRKLELVNKNE</sequence>
<dbReference type="SUPFAM" id="SSF58104">
    <property type="entry name" value="Methyl-accepting chemotaxis protein (MCP) signaling domain"/>
    <property type="match status" value="1"/>
</dbReference>
<evidence type="ECO:0000259" key="4">
    <source>
        <dbReference type="PROSITE" id="PS50111"/>
    </source>
</evidence>
<accession>A0A0F9MZ36</accession>
<dbReference type="SMART" id="SM00283">
    <property type="entry name" value="MA"/>
    <property type="match status" value="1"/>
</dbReference>
<proteinExistence type="inferred from homology"/>
<protein>
    <recommendedName>
        <fullName evidence="4">Methyl-accepting transducer domain-containing protein</fullName>
    </recommendedName>
</protein>
<dbReference type="GO" id="GO:0006935">
    <property type="term" value="P:chemotaxis"/>
    <property type="evidence" value="ECO:0007669"/>
    <property type="project" value="InterPro"/>
</dbReference>
<dbReference type="EMBL" id="LAZR01007958">
    <property type="protein sequence ID" value="KKM81830.1"/>
    <property type="molecule type" value="Genomic_DNA"/>
</dbReference>
<keyword evidence="3" id="KW-1133">Transmembrane helix</keyword>
<name>A0A0F9MZ36_9ZZZZ</name>